<sequence>MTCVACGTATLDLPVPHPTQSMLSDGRISQRVLAKSRCPACGLIQHSELPDIATVRSFYGAEYNLAVETAPSDVSRSSAYADLLLARLDAVPLRVMEIGCGSGHTLRALAATWQNTAFVGYEAAPQVAASAKGADPRVTIRNGFVEDLLLPEAGAGFDMVFSINVFEHAADPVAFLAAKAAQLTMGGAIVIICPKSVPPNMELVFQDHIYSFTPEAVAALAERAGLVLIEHDPAPAGLGDFQLFVFSRDGQSAETASAASHDDFATYMAGWSRLDAVLSEALNDITGHAFVFGAGEMAGLLRAYAPATWGAVEACVVDDLAGARALGVPVKKLEEVQPGNCDAVIVATHPRTQKAIARRFGASEATILTFDELIAR</sequence>
<evidence type="ECO:0008006" key="3">
    <source>
        <dbReference type="Google" id="ProtNLM"/>
    </source>
</evidence>
<reference evidence="2" key="1">
    <citation type="journal article" date="2017" name="Int. J. Syst. Evol. Microbiol.">
        <title>Notoacmeibacter marinus gen. nov., sp. nov., isolated from the gut of a limpet and proposal of Notoacmeibacteraceae fam. nov. in the order Rhizobiales of the class Alphaproteobacteria.</title>
        <authorList>
            <person name="Huang Z."/>
            <person name="Guo F."/>
            <person name="Lai Q."/>
        </authorList>
    </citation>
    <scope>NUCLEOTIDE SEQUENCE [LARGE SCALE GENOMIC DNA]</scope>
    <source>
        <strain evidence="2">XMTR2A4</strain>
    </source>
</reference>
<keyword evidence="2" id="KW-1185">Reference proteome</keyword>
<proteinExistence type="predicted"/>
<dbReference type="PANTHER" id="PTHR43861:SF6">
    <property type="entry name" value="METHYLTRANSFERASE TYPE 11"/>
    <property type="match status" value="1"/>
</dbReference>
<dbReference type="Proteomes" id="UP000215405">
    <property type="component" value="Unassembled WGS sequence"/>
</dbReference>
<dbReference type="PANTHER" id="PTHR43861">
    <property type="entry name" value="TRANS-ACONITATE 2-METHYLTRANSFERASE-RELATED"/>
    <property type="match status" value="1"/>
</dbReference>
<dbReference type="AlphaFoldDB" id="A0A231V4X8"/>
<dbReference type="Gene3D" id="3.40.50.150">
    <property type="entry name" value="Vaccinia Virus protein VP39"/>
    <property type="match status" value="1"/>
</dbReference>
<dbReference type="InterPro" id="IPR029063">
    <property type="entry name" value="SAM-dependent_MTases_sf"/>
</dbReference>
<accession>A0A231V4X8</accession>
<organism evidence="1 2">
    <name type="scientific">Notoacmeibacter marinus</name>
    <dbReference type="NCBI Taxonomy" id="1876515"/>
    <lineage>
        <taxon>Bacteria</taxon>
        <taxon>Pseudomonadati</taxon>
        <taxon>Pseudomonadota</taxon>
        <taxon>Alphaproteobacteria</taxon>
        <taxon>Hyphomicrobiales</taxon>
        <taxon>Notoacmeibacteraceae</taxon>
        <taxon>Notoacmeibacter</taxon>
    </lineage>
</organism>
<gene>
    <name evidence="1" type="ORF">B7H23_07095</name>
</gene>
<protein>
    <recommendedName>
        <fullName evidence="3">Methyltransferase type 11 domain-containing protein</fullName>
    </recommendedName>
</protein>
<comment type="caution">
    <text evidence="1">The sequence shown here is derived from an EMBL/GenBank/DDBJ whole genome shotgun (WGS) entry which is preliminary data.</text>
</comment>
<dbReference type="Pfam" id="PF13489">
    <property type="entry name" value="Methyltransf_23"/>
    <property type="match status" value="1"/>
</dbReference>
<dbReference type="CDD" id="cd02440">
    <property type="entry name" value="AdoMet_MTases"/>
    <property type="match status" value="1"/>
</dbReference>
<dbReference type="EMBL" id="NBYO01000001">
    <property type="protein sequence ID" value="OXT02646.1"/>
    <property type="molecule type" value="Genomic_DNA"/>
</dbReference>
<evidence type="ECO:0000313" key="2">
    <source>
        <dbReference type="Proteomes" id="UP000215405"/>
    </source>
</evidence>
<name>A0A231V4X8_9HYPH</name>
<evidence type="ECO:0000313" key="1">
    <source>
        <dbReference type="EMBL" id="OXT02646.1"/>
    </source>
</evidence>
<dbReference type="SUPFAM" id="SSF53335">
    <property type="entry name" value="S-adenosyl-L-methionine-dependent methyltransferases"/>
    <property type="match status" value="1"/>
</dbReference>